<proteinExistence type="predicted"/>
<protein>
    <submittedName>
        <fullName evidence="1">Uncharacterized protein</fullName>
    </submittedName>
</protein>
<comment type="caution">
    <text evidence="1">The sequence shown here is derived from an EMBL/GenBank/DDBJ whole genome shotgun (WGS) entry which is preliminary data.</text>
</comment>
<organism evidence="1 2">
    <name type="scientific">Bacillus cereus</name>
    <dbReference type="NCBI Taxonomy" id="1396"/>
    <lineage>
        <taxon>Bacteria</taxon>
        <taxon>Bacillati</taxon>
        <taxon>Bacillota</taxon>
        <taxon>Bacilli</taxon>
        <taxon>Bacillales</taxon>
        <taxon>Bacillaceae</taxon>
        <taxon>Bacillus</taxon>
        <taxon>Bacillus cereus group</taxon>
    </lineage>
</organism>
<dbReference type="EMBL" id="NTRR01000011">
    <property type="protein sequence ID" value="PFE17214.1"/>
    <property type="molecule type" value="Genomic_DNA"/>
</dbReference>
<sequence>MNTQMAFSQQNFKVHGVKFFDGLLNIVKLENERKELPSSALATYILLHFECNDIGMLPREFQIMDLAKKSGIPYTTIYTGFQVCLERRLVKETPVGNRTVYEVVDYALYNHTAAETTKTTDISLSYFRIPFHLIQTTILSSLVKARDNRGIMFLLELINTFSRKIGMEHYKHQIQEFEITRRMAFLKDKLNRNAKKVRQYIEILKPIVQFTAIDSKEKKSSDSRIARVRKQVKQVIIEKFNVVFSSNCVIENDKKDLHRPVAKCRKKAVSRLKYMGQSLRKKDRENMMIAFKQEIVDIAAYMPTKEKQNELLITAMTYALDQVENYTKEQEIFSIPAFMRVQFRESWTDFTEKSLSVEERHDVMMNYYNQNGAYPDFIKS</sequence>
<name>A0A2A9A3D4_BACCE</name>
<dbReference type="RefSeq" id="WP_098342183.1">
    <property type="nucleotide sequence ID" value="NZ_NTRR01000011.1"/>
</dbReference>
<accession>A0A2A9A3D4</accession>
<dbReference type="AlphaFoldDB" id="A0A2A9A3D4"/>
<gene>
    <name evidence="1" type="ORF">CN307_08445</name>
</gene>
<reference evidence="1 2" key="1">
    <citation type="submission" date="2017-09" db="EMBL/GenBank/DDBJ databases">
        <title>Large-scale bioinformatics analysis of Bacillus genomes uncovers conserved roles of natural products in bacterial physiology.</title>
        <authorList>
            <consortium name="Agbiome Team Llc"/>
            <person name="Bleich R.M."/>
            <person name="Grubbs K.J."/>
            <person name="Santa Maria K.C."/>
            <person name="Allen S.E."/>
            <person name="Farag S."/>
            <person name="Shank E.A."/>
            <person name="Bowers A."/>
        </authorList>
    </citation>
    <scope>NUCLEOTIDE SEQUENCE [LARGE SCALE GENOMIC DNA]</scope>
    <source>
        <strain evidence="1 2">AFS022681</strain>
    </source>
</reference>
<evidence type="ECO:0000313" key="2">
    <source>
        <dbReference type="Proteomes" id="UP000220032"/>
    </source>
</evidence>
<dbReference type="Proteomes" id="UP000220032">
    <property type="component" value="Unassembled WGS sequence"/>
</dbReference>
<evidence type="ECO:0000313" key="1">
    <source>
        <dbReference type="EMBL" id="PFE17214.1"/>
    </source>
</evidence>